<name>M0PGQ7_9EURY</name>
<dbReference type="AlphaFoldDB" id="M0PGQ7"/>
<sequence>MSDDRRSVKTYVPAEQKDRWRDHADELGMSQSEFVRTMVQAGRRGFTTSDAANPVEPGPEGSDPGGDGVETGLSSRVETVLAEEPHSWEELVEAVVGDFEAQLEDALDSLQDRNRVRYNGRKGGYVLTDE</sequence>
<keyword evidence="3" id="KW-1185">Reference proteome</keyword>
<dbReference type="Proteomes" id="UP000011575">
    <property type="component" value="Unassembled WGS sequence"/>
</dbReference>
<feature type="region of interest" description="Disordered" evidence="1">
    <location>
        <begin position="42"/>
        <end position="77"/>
    </location>
</feature>
<dbReference type="PATRIC" id="fig|1230454.4.peg.1121"/>
<accession>M0PGQ7</accession>
<evidence type="ECO:0000313" key="2">
    <source>
        <dbReference type="EMBL" id="EMA69068.1"/>
    </source>
</evidence>
<feature type="region of interest" description="Disordered" evidence="1">
    <location>
        <begin position="1"/>
        <end position="25"/>
    </location>
</feature>
<proteinExistence type="predicted"/>
<evidence type="ECO:0000256" key="1">
    <source>
        <dbReference type="SAM" id="MobiDB-lite"/>
    </source>
</evidence>
<dbReference type="OrthoDB" id="210343at2157"/>
<gene>
    <name evidence="2" type="ORF">C461_05537</name>
</gene>
<dbReference type="Pfam" id="PF19121">
    <property type="entry name" value="DUF5805"/>
    <property type="match status" value="1"/>
</dbReference>
<dbReference type="RefSeq" id="WP_007999335.1">
    <property type="nucleotide sequence ID" value="NZ_AOJI01000017.1"/>
</dbReference>
<evidence type="ECO:0000313" key="3">
    <source>
        <dbReference type="Proteomes" id="UP000011575"/>
    </source>
</evidence>
<feature type="compositionally biased region" description="Basic and acidic residues" evidence="1">
    <location>
        <begin position="15"/>
        <end position="25"/>
    </location>
</feature>
<protein>
    <submittedName>
        <fullName evidence="2">Uncharacterized protein</fullName>
    </submittedName>
</protein>
<reference evidence="2 3" key="1">
    <citation type="journal article" date="2014" name="PLoS Genet.">
        <title>Phylogenetically driven sequencing of extremely halophilic archaea reveals strategies for static and dynamic osmo-response.</title>
        <authorList>
            <person name="Becker E.A."/>
            <person name="Seitzer P.M."/>
            <person name="Tritt A."/>
            <person name="Larsen D."/>
            <person name="Krusor M."/>
            <person name="Yao A.I."/>
            <person name="Wu D."/>
            <person name="Madern D."/>
            <person name="Eisen J.A."/>
            <person name="Darling A.E."/>
            <person name="Facciotti M.T."/>
        </authorList>
    </citation>
    <scope>NUCLEOTIDE SEQUENCE [LARGE SCALE GENOMIC DNA]</scope>
    <source>
        <strain evidence="2 3">JCM 13560</strain>
    </source>
</reference>
<organism evidence="2 3">
    <name type="scientific">Halorubrum aidingense JCM 13560</name>
    <dbReference type="NCBI Taxonomy" id="1230454"/>
    <lineage>
        <taxon>Archaea</taxon>
        <taxon>Methanobacteriati</taxon>
        <taxon>Methanobacteriota</taxon>
        <taxon>Stenosarchaea group</taxon>
        <taxon>Halobacteria</taxon>
        <taxon>Halobacteriales</taxon>
        <taxon>Haloferacaceae</taxon>
        <taxon>Halorubrum</taxon>
    </lineage>
</organism>
<dbReference type="InterPro" id="IPR043828">
    <property type="entry name" value="DUF5805"/>
</dbReference>
<dbReference type="EMBL" id="AOJI01000017">
    <property type="protein sequence ID" value="EMA69068.1"/>
    <property type="molecule type" value="Genomic_DNA"/>
</dbReference>
<comment type="caution">
    <text evidence="2">The sequence shown here is derived from an EMBL/GenBank/DDBJ whole genome shotgun (WGS) entry which is preliminary data.</text>
</comment>